<dbReference type="AlphaFoldDB" id="A0A251S570"/>
<feature type="region of interest" description="Disordered" evidence="1">
    <location>
        <begin position="1"/>
        <end position="51"/>
    </location>
</feature>
<accession>A0A251S570</accession>
<dbReference type="InParanoid" id="A0A251S570"/>
<evidence type="ECO:0000313" key="4">
    <source>
        <dbReference type="Proteomes" id="UP000215914"/>
    </source>
</evidence>
<evidence type="ECO:0000256" key="1">
    <source>
        <dbReference type="SAM" id="MobiDB-lite"/>
    </source>
</evidence>
<gene>
    <name evidence="3" type="ORF">HannXRQ_Chr15g0467291</name>
    <name evidence="2" type="ORF">HanXRQr2_Chr15g0676211</name>
</gene>
<sequence>MQATMNLKGRQLPPLSPLKRKERNEMFDLRKQSKIIRPAPPKPAKPMPKPVPLRAMAPTKPSKAEAHPSAQANMLLAGYMAHEFLTKGTLLGQLYDPTKADVPPAAIRTMRKPNNGLVNWGNGKAVELEPKPSENKIRLELELAKNQRYVEVSKLLKDGAHIAGVVNPSQLARILHR</sequence>
<dbReference type="EMBL" id="MNCJ02000330">
    <property type="protein sequence ID" value="KAF5763085.1"/>
    <property type="molecule type" value="Genomic_DNA"/>
</dbReference>
<dbReference type="OMA" id="ASHDMEP"/>
<evidence type="ECO:0000313" key="2">
    <source>
        <dbReference type="EMBL" id="KAF5763085.1"/>
    </source>
</evidence>
<evidence type="ECO:0000313" key="3">
    <source>
        <dbReference type="EMBL" id="OTF93994.1"/>
    </source>
</evidence>
<dbReference type="Proteomes" id="UP000215914">
    <property type="component" value="Chromosome 15"/>
</dbReference>
<organism evidence="3 4">
    <name type="scientific">Helianthus annuus</name>
    <name type="common">Common sunflower</name>
    <dbReference type="NCBI Taxonomy" id="4232"/>
    <lineage>
        <taxon>Eukaryota</taxon>
        <taxon>Viridiplantae</taxon>
        <taxon>Streptophyta</taxon>
        <taxon>Embryophyta</taxon>
        <taxon>Tracheophyta</taxon>
        <taxon>Spermatophyta</taxon>
        <taxon>Magnoliopsida</taxon>
        <taxon>eudicotyledons</taxon>
        <taxon>Gunneridae</taxon>
        <taxon>Pentapetalae</taxon>
        <taxon>asterids</taxon>
        <taxon>campanulids</taxon>
        <taxon>Asterales</taxon>
        <taxon>Asteraceae</taxon>
        <taxon>Asteroideae</taxon>
        <taxon>Heliantheae alliance</taxon>
        <taxon>Heliantheae</taxon>
        <taxon>Helianthus</taxon>
    </lineage>
</organism>
<dbReference type="Gramene" id="mRNA:HanXRQr2_Chr15g0676211">
    <property type="protein sequence ID" value="CDS:HanXRQr2_Chr15g0676211.1"/>
    <property type="gene ID" value="HanXRQr2_Chr15g0676211"/>
</dbReference>
<keyword evidence="4" id="KW-1185">Reference proteome</keyword>
<dbReference type="EMBL" id="CM007904">
    <property type="protein sequence ID" value="OTF93994.1"/>
    <property type="molecule type" value="Genomic_DNA"/>
</dbReference>
<dbReference type="FunCoup" id="A0A251S570">
    <property type="interactions" value="871"/>
</dbReference>
<reference evidence="2" key="3">
    <citation type="submission" date="2020-06" db="EMBL/GenBank/DDBJ databases">
        <title>Helianthus annuus Genome sequencing and assembly Release 2.</title>
        <authorList>
            <person name="Gouzy J."/>
            <person name="Langlade N."/>
            <person name="Munos S."/>
        </authorList>
    </citation>
    <scope>NUCLEOTIDE SEQUENCE</scope>
    <source>
        <tissue evidence="2">Leaves</tissue>
    </source>
</reference>
<dbReference type="PANTHER" id="PTHR34657">
    <property type="entry name" value="EMBRYO SAC DEVELOPMENT ARREST 6"/>
    <property type="match status" value="1"/>
</dbReference>
<protein>
    <submittedName>
        <fullName evidence="3">Uncharacterized protein</fullName>
    </submittedName>
</protein>
<reference evidence="2 4" key="1">
    <citation type="journal article" date="2017" name="Nature">
        <title>The sunflower genome provides insights into oil metabolism, flowering and Asterid evolution.</title>
        <authorList>
            <person name="Badouin H."/>
            <person name="Gouzy J."/>
            <person name="Grassa C.J."/>
            <person name="Murat F."/>
            <person name="Staton S.E."/>
            <person name="Cottret L."/>
            <person name="Lelandais-Briere C."/>
            <person name="Owens G.L."/>
            <person name="Carrere S."/>
            <person name="Mayjonade B."/>
            <person name="Legrand L."/>
            <person name="Gill N."/>
            <person name="Kane N.C."/>
            <person name="Bowers J.E."/>
            <person name="Hubner S."/>
            <person name="Bellec A."/>
            <person name="Berard A."/>
            <person name="Berges H."/>
            <person name="Blanchet N."/>
            <person name="Boniface M.C."/>
            <person name="Brunel D."/>
            <person name="Catrice O."/>
            <person name="Chaidir N."/>
            <person name="Claudel C."/>
            <person name="Donnadieu C."/>
            <person name="Faraut T."/>
            <person name="Fievet G."/>
            <person name="Helmstetter N."/>
            <person name="King M."/>
            <person name="Knapp S.J."/>
            <person name="Lai Z."/>
            <person name="Le Paslier M.C."/>
            <person name="Lippi Y."/>
            <person name="Lorenzon L."/>
            <person name="Mandel J.R."/>
            <person name="Marage G."/>
            <person name="Marchand G."/>
            <person name="Marquand E."/>
            <person name="Bret-Mestries E."/>
            <person name="Morien E."/>
            <person name="Nambeesan S."/>
            <person name="Nguyen T."/>
            <person name="Pegot-Espagnet P."/>
            <person name="Pouilly N."/>
            <person name="Raftis F."/>
            <person name="Sallet E."/>
            <person name="Schiex T."/>
            <person name="Thomas J."/>
            <person name="Vandecasteele C."/>
            <person name="Vares D."/>
            <person name="Vear F."/>
            <person name="Vautrin S."/>
            <person name="Crespi M."/>
            <person name="Mangin B."/>
            <person name="Burke J.M."/>
            <person name="Salse J."/>
            <person name="Munos S."/>
            <person name="Vincourt P."/>
            <person name="Rieseberg L.H."/>
            <person name="Langlade N.B."/>
        </authorList>
    </citation>
    <scope>NUCLEOTIDE SEQUENCE [LARGE SCALE GENOMIC DNA]</scope>
    <source>
        <strain evidence="4">cv. SF193</strain>
        <tissue evidence="2">Leaves</tissue>
    </source>
</reference>
<reference evidence="3" key="2">
    <citation type="submission" date="2017-02" db="EMBL/GenBank/DDBJ databases">
        <title>Sunflower complete genome.</title>
        <authorList>
            <person name="Langlade N."/>
            <person name="Munos S."/>
        </authorList>
    </citation>
    <scope>NUCLEOTIDE SEQUENCE [LARGE SCALE GENOMIC DNA]</scope>
    <source>
        <tissue evidence="3">Leaves</tissue>
    </source>
</reference>
<feature type="compositionally biased region" description="Pro residues" evidence="1">
    <location>
        <begin position="38"/>
        <end position="51"/>
    </location>
</feature>
<proteinExistence type="predicted"/>
<feature type="compositionally biased region" description="Basic and acidic residues" evidence="1">
    <location>
        <begin position="22"/>
        <end position="31"/>
    </location>
</feature>
<name>A0A251S570_HELAN</name>
<dbReference type="PANTHER" id="PTHR34657:SF10">
    <property type="entry name" value="F21M11.6 PROTEIN"/>
    <property type="match status" value="1"/>
</dbReference>